<name>A0A367YD84_9ASCO</name>
<dbReference type="Gene3D" id="1.20.120.560">
    <property type="entry name" value="alix/aip1 in complex with the ypdl late domain"/>
    <property type="match status" value="1"/>
</dbReference>
<dbReference type="PROSITE" id="PS51180">
    <property type="entry name" value="BRO1"/>
    <property type="match status" value="1"/>
</dbReference>
<dbReference type="CDD" id="cd08915">
    <property type="entry name" value="V_Alix_like"/>
    <property type="match status" value="1"/>
</dbReference>
<reference evidence="4 5" key="1">
    <citation type="submission" date="2018-06" db="EMBL/GenBank/DDBJ databases">
        <title>Whole genome sequencing of Candida tropicalis (genome annotated by CSBL at Korea University).</title>
        <authorList>
            <person name="Ahn J."/>
        </authorList>
    </citation>
    <scope>NUCLEOTIDE SEQUENCE [LARGE SCALE GENOMIC DNA]</scope>
    <source>
        <strain evidence="4 5">ATCC 20962</strain>
    </source>
</reference>
<dbReference type="CDD" id="cd09241">
    <property type="entry name" value="BRO1_ScRim20-like"/>
    <property type="match status" value="1"/>
</dbReference>
<dbReference type="InterPro" id="IPR004328">
    <property type="entry name" value="BRO1_dom"/>
</dbReference>
<evidence type="ECO:0000259" key="3">
    <source>
        <dbReference type="PROSITE" id="PS51180"/>
    </source>
</evidence>
<dbReference type="PANTHER" id="PTHR23030:SF39">
    <property type="entry name" value="PROGRAMMED CELL DEATH 6-INTERACTING PROTEIN"/>
    <property type="match status" value="1"/>
</dbReference>
<evidence type="ECO:0000313" key="4">
    <source>
        <dbReference type="EMBL" id="RCK62981.1"/>
    </source>
</evidence>
<organism evidence="4 5">
    <name type="scientific">Candida viswanathii</name>
    <dbReference type="NCBI Taxonomy" id="5486"/>
    <lineage>
        <taxon>Eukaryota</taxon>
        <taxon>Fungi</taxon>
        <taxon>Dikarya</taxon>
        <taxon>Ascomycota</taxon>
        <taxon>Saccharomycotina</taxon>
        <taxon>Pichiomycetes</taxon>
        <taxon>Debaryomycetaceae</taxon>
        <taxon>Candida/Lodderomyces clade</taxon>
        <taxon>Candida</taxon>
    </lineage>
</organism>
<dbReference type="GO" id="GO:0005768">
    <property type="term" value="C:endosome"/>
    <property type="evidence" value="ECO:0007669"/>
    <property type="project" value="TreeGrafter"/>
</dbReference>
<dbReference type="AlphaFoldDB" id="A0A367YD84"/>
<sequence length="783" mass="90344">MNSNLLYIPFKQSRPIDLGHELKEVIAKNYFQPPSAFESDLTFLTNLRNKVTGVSDIVEKTNNRDNEAILLEYYQVINPIQSKFPDDCIEFAWYDTLAYGPRGPFPYRSFKIEKLNVVFQLGSLYSQLAVLELRHTDLGLKKACQYYQLSSGCFEFIANHLNAELEADKNPVILQIPKSFQIETIQCLKFLMLAQAQETIWQKAINNATMKDSVISRLSFQTSEFYAQALVYGNSSDLIKLEWINHMKVKKFHFLAAAHFRSSTVAADAAQYGEQVAHLRAAAVAVDQALKSKKYVNSLVLEDLQGLTDVIKTRLRTAEKDNDLVYLKIVPQQNELKPIVGVSMVKPLQPEQLTSKTSEHQVFEELLPYIIINVAQAMRERQDDYIITRFHQPVQSLNNMFTKFLNERGLPASIDSIQQPENIPDSIIQHSQEILKNGGLQFIEKSFKEIQNLNFECNHLLQECKTRINLDRNEDQMLRDRQGTARWSRASTDEAASELITKTEKMKQYLEQAKNGDGLVHNKYTDIKLILEVYSGGFESLSKYIPNSQYIALPESLSTLINELRDCLSRATTIETERRDFIHNLEIKSRDNNILPKLVEEYNSHRADVYNDQGDFKPNCFEPVYERHLKLFDSDLKYVTETKDSQVNLEHKIDAINNKFIREFNNVKNASQEKRQTKLQILEDGYEKFLQIVVNLKEGSKFYSDFIEKGTNVLRQCEEYLYKRRIESRDLELAINNSFQTVPEDPKELHLPVPVTSENDHDLISPRTSKPGLWNPNSDIKFG</sequence>
<comment type="caution">
    <text evidence="4">The sequence shown here is derived from an EMBL/GenBank/DDBJ whole genome shotgun (WGS) entry which is preliminary data.</text>
</comment>
<accession>A0A367YD84</accession>
<dbReference type="InterPro" id="IPR038499">
    <property type="entry name" value="BRO1_sf"/>
</dbReference>
<dbReference type="SMART" id="SM01041">
    <property type="entry name" value="BRO1"/>
    <property type="match status" value="1"/>
</dbReference>
<evidence type="ECO:0000313" key="5">
    <source>
        <dbReference type="Proteomes" id="UP000253472"/>
    </source>
</evidence>
<dbReference type="PANTHER" id="PTHR23030">
    <property type="entry name" value="PCD6 INTERACTING PROTEIN-RELATED"/>
    <property type="match status" value="1"/>
</dbReference>
<dbReference type="EMBL" id="QLNQ01000024">
    <property type="protein sequence ID" value="RCK62981.1"/>
    <property type="molecule type" value="Genomic_DNA"/>
</dbReference>
<protein>
    <submittedName>
        <fullName evidence="4">pH-response regulator protein palA/RIM20</fullName>
    </submittedName>
</protein>
<dbReference type="Pfam" id="PF13949">
    <property type="entry name" value="ALIX_LYPXL_bnd"/>
    <property type="match status" value="1"/>
</dbReference>
<feature type="domain" description="BRO1" evidence="3">
    <location>
        <begin position="4"/>
        <end position="401"/>
    </location>
</feature>
<dbReference type="InterPro" id="IPR025304">
    <property type="entry name" value="ALIX_V_dom"/>
</dbReference>
<gene>
    <name evidence="4" type="primary">RIM20_0</name>
    <name evidence="4" type="ORF">Cantr_09865</name>
</gene>
<dbReference type="OrthoDB" id="64867at2759"/>
<evidence type="ECO:0000256" key="2">
    <source>
        <dbReference type="SAM" id="MobiDB-lite"/>
    </source>
</evidence>
<dbReference type="Gene3D" id="1.25.40.280">
    <property type="entry name" value="alix/aip1 like domains"/>
    <property type="match status" value="1"/>
</dbReference>
<proteinExistence type="inferred from homology"/>
<comment type="similarity">
    <text evidence="1">Belongs to the palA/RIM20 family.</text>
</comment>
<evidence type="ECO:0000256" key="1">
    <source>
        <dbReference type="ARBA" id="ARBA00038154"/>
    </source>
</evidence>
<dbReference type="STRING" id="5486.A0A367YD84"/>
<dbReference type="Proteomes" id="UP000253472">
    <property type="component" value="Unassembled WGS sequence"/>
</dbReference>
<dbReference type="Gene3D" id="1.20.140.50">
    <property type="entry name" value="alix/aip1 like domains"/>
    <property type="match status" value="1"/>
</dbReference>
<feature type="region of interest" description="Disordered" evidence="2">
    <location>
        <begin position="754"/>
        <end position="783"/>
    </location>
</feature>
<dbReference type="Pfam" id="PF03097">
    <property type="entry name" value="BRO1"/>
    <property type="match status" value="1"/>
</dbReference>
<keyword evidence="5" id="KW-1185">Reference proteome</keyword>